<reference evidence="1 2" key="1">
    <citation type="journal article" date="2018" name="Front. Plant Sci.">
        <title>Red Clover (Trifolium pratense) and Zigzag Clover (T. medium) - A Picture of Genomic Similarities and Differences.</title>
        <authorList>
            <person name="Dluhosova J."/>
            <person name="Istvanek J."/>
            <person name="Nedelnik J."/>
            <person name="Repkova J."/>
        </authorList>
    </citation>
    <scope>NUCLEOTIDE SEQUENCE [LARGE SCALE GENOMIC DNA]</scope>
    <source>
        <strain evidence="2">cv. 10/8</strain>
        <tissue evidence="1">Leaf</tissue>
    </source>
</reference>
<name>A0A392T0H0_9FABA</name>
<dbReference type="Proteomes" id="UP000265520">
    <property type="component" value="Unassembled WGS sequence"/>
</dbReference>
<proteinExistence type="predicted"/>
<organism evidence="1 2">
    <name type="scientific">Trifolium medium</name>
    <dbReference type="NCBI Taxonomy" id="97028"/>
    <lineage>
        <taxon>Eukaryota</taxon>
        <taxon>Viridiplantae</taxon>
        <taxon>Streptophyta</taxon>
        <taxon>Embryophyta</taxon>
        <taxon>Tracheophyta</taxon>
        <taxon>Spermatophyta</taxon>
        <taxon>Magnoliopsida</taxon>
        <taxon>eudicotyledons</taxon>
        <taxon>Gunneridae</taxon>
        <taxon>Pentapetalae</taxon>
        <taxon>rosids</taxon>
        <taxon>fabids</taxon>
        <taxon>Fabales</taxon>
        <taxon>Fabaceae</taxon>
        <taxon>Papilionoideae</taxon>
        <taxon>50 kb inversion clade</taxon>
        <taxon>NPAAA clade</taxon>
        <taxon>Hologalegina</taxon>
        <taxon>IRL clade</taxon>
        <taxon>Trifolieae</taxon>
        <taxon>Trifolium</taxon>
    </lineage>
</organism>
<accession>A0A392T0H0</accession>
<sequence>MALNMLINGIGPALWTIYTPLMQRSQ</sequence>
<evidence type="ECO:0000313" key="1">
    <source>
        <dbReference type="EMBL" id="MCI54272.1"/>
    </source>
</evidence>
<comment type="caution">
    <text evidence="1">The sequence shown here is derived from an EMBL/GenBank/DDBJ whole genome shotgun (WGS) entry which is preliminary data.</text>
</comment>
<dbReference type="AlphaFoldDB" id="A0A392T0H0"/>
<keyword evidence="2" id="KW-1185">Reference proteome</keyword>
<feature type="non-terminal residue" evidence="1">
    <location>
        <position position="26"/>
    </location>
</feature>
<protein>
    <submittedName>
        <fullName evidence="1">Uncharacterized protein</fullName>
    </submittedName>
</protein>
<dbReference type="EMBL" id="LXQA010476699">
    <property type="protein sequence ID" value="MCI54272.1"/>
    <property type="molecule type" value="Genomic_DNA"/>
</dbReference>
<evidence type="ECO:0000313" key="2">
    <source>
        <dbReference type="Proteomes" id="UP000265520"/>
    </source>
</evidence>